<sequence length="100" mass="10684">MSLLGFVKMLADKETDELLSVHIIGPRIAEAVTVMGYQALTARRAAGEHDSYLLPAPEAATFTPLGTSGLPIRVPMPCLSRRSASPTPRPTCWPTPKASP</sequence>
<feature type="compositionally biased region" description="Pro residues" evidence="1">
    <location>
        <begin position="87"/>
        <end position="100"/>
    </location>
</feature>
<dbReference type="EMBL" id="VTWU01000003">
    <property type="protein sequence ID" value="KAA9333251.1"/>
    <property type="molecule type" value="Genomic_DNA"/>
</dbReference>
<comment type="caution">
    <text evidence="2">The sequence shown here is derived from an EMBL/GenBank/DDBJ whole genome shotgun (WGS) entry which is preliminary data.</text>
</comment>
<dbReference type="Gene3D" id="3.30.390.30">
    <property type="match status" value="1"/>
</dbReference>
<evidence type="ECO:0000313" key="2">
    <source>
        <dbReference type="EMBL" id="KAA9333251.1"/>
    </source>
</evidence>
<feature type="region of interest" description="Disordered" evidence="1">
    <location>
        <begin position="80"/>
        <end position="100"/>
    </location>
</feature>
<proteinExistence type="predicted"/>
<dbReference type="Proteomes" id="UP000326380">
    <property type="component" value="Unassembled WGS sequence"/>
</dbReference>
<dbReference type="SUPFAM" id="SSF55424">
    <property type="entry name" value="FAD/NAD-linked reductases, dimerisation (C-terminal) domain"/>
    <property type="match status" value="1"/>
</dbReference>
<name>A0A7L5A0X7_9BACT</name>
<evidence type="ECO:0000256" key="1">
    <source>
        <dbReference type="SAM" id="MobiDB-lite"/>
    </source>
</evidence>
<dbReference type="Pfam" id="PF02852">
    <property type="entry name" value="Pyr_redox_dim"/>
    <property type="match status" value="1"/>
</dbReference>
<dbReference type="InterPro" id="IPR004099">
    <property type="entry name" value="Pyr_nucl-diS_OxRdtase_dimer"/>
</dbReference>
<dbReference type="AlphaFoldDB" id="A0A7L5A0X7"/>
<dbReference type="InterPro" id="IPR016156">
    <property type="entry name" value="FAD/NAD-linked_Rdtase_dimer_sf"/>
</dbReference>
<keyword evidence="3" id="KW-1185">Reference proteome</keyword>
<gene>
    <name evidence="2" type="ORF">F0P96_09745</name>
</gene>
<accession>A0A7L5A0X7</accession>
<organism evidence="2 3">
    <name type="scientific">Hymenobacter busanensis</name>
    <dbReference type="NCBI Taxonomy" id="2607656"/>
    <lineage>
        <taxon>Bacteria</taxon>
        <taxon>Pseudomonadati</taxon>
        <taxon>Bacteroidota</taxon>
        <taxon>Cytophagia</taxon>
        <taxon>Cytophagales</taxon>
        <taxon>Hymenobacteraceae</taxon>
        <taxon>Hymenobacter</taxon>
    </lineage>
</organism>
<protein>
    <submittedName>
        <fullName evidence="2">Uncharacterized protein</fullName>
    </submittedName>
</protein>
<evidence type="ECO:0000313" key="3">
    <source>
        <dbReference type="Proteomes" id="UP000326380"/>
    </source>
</evidence>
<reference evidence="2 3" key="1">
    <citation type="submission" date="2019-09" db="EMBL/GenBank/DDBJ databases">
        <title>Genome sequence of Hymenobacter sp. M3.</title>
        <authorList>
            <person name="Srinivasan S."/>
        </authorList>
    </citation>
    <scope>NUCLEOTIDE SEQUENCE [LARGE SCALE GENOMIC DNA]</scope>
    <source>
        <strain evidence="2 3">M3</strain>
    </source>
</reference>